<evidence type="ECO:0000313" key="8">
    <source>
        <dbReference type="EMBL" id="PWN93006.1"/>
    </source>
</evidence>
<gene>
    <name evidence="8" type="ORF">FA10DRAFT_263725</name>
</gene>
<name>A0A316YVB6_9BASI</name>
<evidence type="ECO:0000256" key="4">
    <source>
        <dbReference type="ARBA" id="ARBA00023163"/>
    </source>
</evidence>
<keyword evidence="3" id="KW-0238">DNA-binding</keyword>
<dbReference type="PROSITE" id="PS00463">
    <property type="entry name" value="ZN2_CY6_FUNGAL_1"/>
    <property type="match status" value="1"/>
</dbReference>
<evidence type="ECO:0000256" key="1">
    <source>
        <dbReference type="ARBA" id="ARBA00004123"/>
    </source>
</evidence>
<dbReference type="GO" id="GO:0000976">
    <property type="term" value="F:transcription cis-regulatory region binding"/>
    <property type="evidence" value="ECO:0007669"/>
    <property type="project" value="TreeGrafter"/>
</dbReference>
<dbReference type="OrthoDB" id="3163292at2759"/>
<evidence type="ECO:0000313" key="9">
    <source>
        <dbReference type="Proteomes" id="UP000245768"/>
    </source>
</evidence>
<proteinExistence type="predicted"/>
<keyword evidence="2" id="KW-0805">Transcription regulation</keyword>
<dbReference type="InParanoid" id="A0A316YVB6"/>
<dbReference type="SUPFAM" id="SSF57701">
    <property type="entry name" value="Zn2/Cys6 DNA-binding domain"/>
    <property type="match status" value="1"/>
</dbReference>
<evidence type="ECO:0000256" key="5">
    <source>
        <dbReference type="ARBA" id="ARBA00023242"/>
    </source>
</evidence>
<evidence type="ECO:0000256" key="6">
    <source>
        <dbReference type="SAM" id="MobiDB-lite"/>
    </source>
</evidence>
<dbReference type="EMBL" id="KZ819634">
    <property type="protein sequence ID" value="PWN93006.1"/>
    <property type="molecule type" value="Genomic_DNA"/>
</dbReference>
<dbReference type="Gene3D" id="4.10.240.10">
    <property type="entry name" value="Zn(2)-C6 fungal-type DNA-binding domain"/>
    <property type="match status" value="1"/>
</dbReference>
<dbReference type="GeneID" id="37042260"/>
<dbReference type="PANTHER" id="PTHR31845:SF19">
    <property type="entry name" value="TRANSCRIPTION FACTOR DOMAIN-CONTAINING PROTEIN"/>
    <property type="match status" value="1"/>
</dbReference>
<dbReference type="GO" id="GO:0008270">
    <property type="term" value="F:zinc ion binding"/>
    <property type="evidence" value="ECO:0007669"/>
    <property type="project" value="InterPro"/>
</dbReference>
<accession>A0A316YVB6</accession>
<dbReference type="InterPro" id="IPR001138">
    <property type="entry name" value="Zn2Cys6_DnaBD"/>
</dbReference>
<dbReference type="GO" id="GO:0000981">
    <property type="term" value="F:DNA-binding transcription factor activity, RNA polymerase II-specific"/>
    <property type="evidence" value="ECO:0007669"/>
    <property type="project" value="InterPro"/>
</dbReference>
<evidence type="ECO:0000256" key="3">
    <source>
        <dbReference type="ARBA" id="ARBA00023125"/>
    </source>
</evidence>
<dbReference type="RefSeq" id="XP_025380204.1">
    <property type="nucleotide sequence ID" value="XM_025520344.1"/>
</dbReference>
<dbReference type="AlphaFoldDB" id="A0A316YVB6"/>
<organism evidence="8 9">
    <name type="scientific">Acaromyces ingoldii</name>
    <dbReference type="NCBI Taxonomy" id="215250"/>
    <lineage>
        <taxon>Eukaryota</taxon>
        <taxon>Fungi</taxon>
        <taxon>Dikarya</taxon>
        <taxon>Basidiomycota</taxon>
        <taxon>Ustilaginomycotina</taxon>
        <taxon>Exobasidiomycetes</taxon>
        <taxon>Exobasidiales</taxon>
        <taxon>Cryptobasidiaceae</taxon>
        <taxon>Acaromyces</taxon>
    </lineage>
</organism>
<feature type="compositionally biased region" description="Basic and acidic residues" evidence="6">
    <location>
        <begin position="86"/>
        <end position="104"/>
    </location>
</feature>
<dbReference type="InterPro" id="IPR036864">
    <property type="entry name" value="Zn2-C6_fun-type_DNA-bd_sf"/>
</dbReference>
<keyword evidence="5" id="KW-0539">Nucleus</keyword>
<sequence length="723" mass="79690">MEPRLISCSACRYHKVRCIVDEGQEHCQRCLKRGEVCARRETKRAPPRDPARKRKASLTPPPFFDSSSTRLSSHRRSVASPYSDSKFAKAKTEESREYLQHQQDEDSAALLSNPLKLLAQASHEVQRGDQLARLLDLDEESSSSPPSSSGERGPRAWDLSNVVTTCDIGALARWTKHFSAGLYQPMHESPSLNPAESGLVSSSRAASLYHDYMDGGLNSSVPLLDPDIHTFKHVLRHPTLATVVLYVSARHASFSGAPDLVVDLERHFLQNCLPHVVLDGCKTVEIVMALVLYASHHPFATKPSDDRAWTMLGHGIRIATELDLSSRLVSQAVADPVLKRQFRARERTWLQLWLATQSLGTATGRRQFLGTDGIVQDCAGTWHQGIEAGDPMKEADAATVARVQLHHVYGRIRSLFRYLTTTPVANSPQRCVMDQDKQDYYLSRIHNEVEQWLDQWPLLRETLLPHGTYIRVLLISMSLQGPSSSIAAMEPALVRLYESVTTYLEDFVTKGSNVGQQPNSVLVAVTYMAVLSLKLARLSCSDQPHQKQPDRLPWIQTERLRRLVRDAAKNLSQSVDVRAQRYAEYLDWLLGCASSSSSEQKTHAATSSASTTTSPNVDAASSLSADASLKASSTDPTTVATPNEDVGSLFDITPSSSLKWPSDVPSATAYQQASVDPTLAMGHDVAGATVSFSSVFGDDLFSGPFTADVDQDILAWAQRFVVS</sequence>
<evidence type="ECO:0000256" key="2">
    <source>
        <dbReference type="ARBA" id="ARBA00023015"/>
    </source>
</evidence>
<dbReference type="CDD" id="cd00067">
    <property type="entry name" value="GAL4"/>
    <property type="match status" value="1"/>
</dbReference>
<keyword evidence="9" id="KW-1185">Reference proteome</keyword>
<comment type="subcellular location">
    <subcellularLocation>
        <location evidence="1">Nucleus</location>
    </subcellularLocation>
</comment>
<protein>
    <recommendedName>
        <fullName evidence="7">Zn(2)-C6 fungal-type domain-containing protein</fullName>
    </recommendedName>
</protein>
<feature type="domain" description="Zn(2)-C6 fungal-type" evidence="7">
    <location>
        <begin position="7"/>
        <end position="37"/>
    </location>
</feature>
<dbReference type="STRING" id="215250.A0A316YVB6"/>
<dbReference type="PANTHER" id="PTHR31845">
    <property type="entry name" value="FINGER DOMAIN PROTEIN, PUTATIVE-RELATED"/>
    <property type="match status" value="1"/>
</dbReference>
<reference evidence="8 9" key="1">
    <citation type="journal article" date="2018" name="Mol. Biol. Evol.">
        <title>Broad Genomic Sampling Reveals a Smut Pathogenic Ancestry of the Fungal Clade Ustilaginomycotina.</title>
        <authorList>
            <person name="Kijpornyongpan T."/>
            <person name="Mondo S.J."/>
            <person name="Barry K."/>
            <person name="Sandor L."/>
            <person name="Lee J."/>
            <person name="Lipzen A."/>
            <person name="Pangilinan J."/>
            <person name="LaButti K."/>
            <person name="Hainaut M."/>
            <person name="Henrissat B."/>
            <person name="Grigoriev I.V."/>
            <person name="Spatafora J.W."/>
            <person name="Aime M.C."/>
        </authorList>
    </citation>
    <scope>NUCLEOTIDE SEQUENCE [LARGE SCALE GENOMIC DNA]</scope>
    <source>
        <strain evidence="8 9">MCA 4198</strain>
    </source>
</reference>
<feature type="compositionally biased region" description="Basic and acidic residues" evidence="6">
    <location>
        <begin position="41"/>
        <end position="50"/>
    </location>
</feature>
<dbReference type="Proteomes" id="UP000245768">
    <property type="component" value="Unassembled WGS sequence"/>
</dbReference>
<evidence type="ECO:0000259" key="7">
    <source>
        <dbReference type="PROSITE" id="PS00463"/>
    </source>
</evidence>
<dbReference type="GO" id="GO:0005634">
    <property type="term" value="C:nucleus"/>
    <property type="evidence" value="ECO:0007669"/>
    <property type="project" value="UniProtKB-SubCell"/>
</dbReference>
<dbReference type="InterPro" id="IPR051089">
    <property type="entry name" value="prtT"/>
</dbReference>
<dbReference type="CDD" id="cd12148">
    <property type="entry name" value="fungal_TF_MHR"/>
    <property type="match status" value="1"/>
</dbReference>
<feature type="region of interest" description="Disordered" evidence="6">
    <location>
        <begin position="41"/>
        <end position="105"/>
    </location>
</feature>
<keyword evidence="4" id="KW-0804">Transcription</keyword>